<evidence type="ECO:0000313" key="2">
    <source>
        <dbReference type="EMBL" id="EAL67927.1"/>
    </source>
</evidence>
<dbReference type="PRO" id="PR:Q54XE7"/>
<dbReference type="OMA" id="QYIEYDV"/>
<dbReference type="eggNOG" id="ENOG502RSSC">
    <property type="taxonomic scope" value="Eukaryota"/>
</dbReference>
<dbReference type="STRING" id="44689.Q54XE7"/>
<evidence type="ECO:0000313" key="3">
    <source>
        <dbReference type="Proteomes" id="UP000002195"/>
    </source>
</evidence>
<dbReference type="HOGENOM" id="CLU_2459414_0_0_1"/>
<protein>
    <submittedName>
        <fullName evidence="2">Thioredoxin domain-containing protein</fullName>
    </submittedName>
</protein>
<dbReference type="KEGG" id="ddi:DDB_G0279011"/>
<accession>Q54XE7</accession>
<dbReference type="EMBL" id="AAFI02000026">
    <property type="protein sequence ID" value="EAL67927.1"/>
    <property type="molecule type" value="Genomic_DNA"/>
</dbReference>
<name>Q54XE7_DICDI</name>
<dbReference type="SUPFAM" id="SSF52833">
    <property type="entry name" value="Thioredoxin-like"/>
    <property type="match status" value="1"/>
</dbReference>
<dbReference type="AlphaFoldDB" id="Q54XE7"/>
<dbReference type="PANTHER" id="PTHR12232">
    <property type="entry name" value="SH3 DOMAIN-BINDING GLUTAMIC ACID-RICH-LIKE PROTEIN"/>
    <property type="match status" value="1"/>
</dbReference>
<dbReference type="InterPro" id="IPR051033">
    <property type="entry name" value="SH3BGR"/>
</dbReference>
<dbReference type="Pfam" id="PF04908">
    <property type="entry name" value="SH3BGR"/>
    <property type="match status" value="1"/>
</dbReference>
<dbReference type="PROSITE" id="PS51354">
    <property type="entry name" value="GLUTAREDOXIN_2"/>
    <property type="match status" value="1"/>
</dbReference>
<sequence length="89" mass="10261">MVKTELFMSTVAGNLQVKKDQQAIKNLLEAKKIEYVEYDVASDLEKREYMKKVSGKTVLPQLFINGKFAGTVEELLDLEEDNKFIELFK</sequence>
<evidence type="ECO:0000256" key="1">
    <source>
        <dbReference type="ARBA" id="ARBA00007764"/>
    </source>
</evidence>
<dbReference type="InterPro" id="IPR006993">
    <property type="entry name" value="Glut_rich_SH3-bd"/>
</dbReference>
<dbReference type="InterPro" id="IPR036249">
    <property type="entry name" value="Thioredoxin-like_sf"/>
</dbReference>
<dbReference type="GeneID" id="8621828"/>
<reference evidence="2 3" key="1">
    <citation type="journal article" date="2005" name="Nature">
        <title>The genome of the social amoeba Dictyostelium discoideum.</title>
        <authorList>
            <consortium name="The Dictyostelium discoideum Sequencing Consortium"/>
            <person name="Eichinger L."/>
            <person name="Pachebat J.A."/>
            <person name="Glockner G."/>
            <person name="Rajandream M.A."/>
            <person name="Sucgang R."/>
            <person name="Berriman M."/>
            <person name="Song J."/>
            <person name="Olsen R."/>
            <person name="Szafranski K."/>
            <person name="Xu Q."/>
            <person name="Tunggal B."/>
            <person name="Kummerfeld S."/>
            <person name="Madera M."/>
            <person name="Konfortov B.A."/>
            <person name="Rivero F."/>
            <person name="Bankier A.T."/>
            <person name="Lehmann R."/>
            <person name="Hamlin N."/>
            <person name="Davies R."/>
            <person name="Gaudet P."/>
            <person name="Fey P."/>
            <person name="Pilcher K."/>
            <person name="Chen G."/>
            <person name="Saunders D."/>
            <person name="Sodergren E."/>
            <person name="Davis P."/>
            <person name="Kerhornou A."/>
            <person name="Nie X."/>
            <person name="Hall N."/>
            <person name="Anjard C."/>
            <person name="Hemphill L."/>
            <person name="Bason N."/>
            <person name="Farbrother P."/>
            <person name="Desany B."/>
            <person name="Just E."/>
            <person name="Morio T."/>
            <person name="Rost R."/>
            <person name="Churcher C."/>
            <person name="Cooper J."/>
            <person name="Haydock S."/>
            <person name="van Driessche N."/>
            <person name="Cronin A."/>
            <person name="Goodhead I."/>
            <person name="Muzny D."/>
            <person name="Mourier T."/>
            <person name="Pain A."/>
            <person name="Lu M."/>
            <person name="Harper D."/>
            <person name="Lindsay R."/>
            <person name="Hauser H."/>
            <person name="James K."/>
            <person name="Quiles M."/>
            <person name="Madan Babu M."/>
            <person name="Saito T."/>
            <person name="Buchrieser C."/>
            <person name="Wardroper A."/>
            <person name="Felder M."/>
            <person name="Thangavelu M."/>
            <person name="Johnson D."/>
            <person name="Knights A."/>
            <person name="Loulseged H."/>
            <person name="Mungall K."/>
            <person name="Oliver K."/>
            <person name="Price C."/>
            <person name="Quail M.A."/>
            <person name="Urushihara H."/>
            <person name="Hernandez J."/>
            <person name="Rabbinowitsch E."/>
            <person name="Steffen D."/>
            <person name="Sanders M."/>
            <person name="Ma J."/>
            <person name="Kohara Y."/>
            <person name="Sharp S."/>
            <person name="Simmonds M."/>
            <person name="Spiegler S."/>
            <person name="Tivey A."/>
            <person name="Sugano S."/>
            <person name="White B."/>
            <person name="Walker D."/>
            <person name="Woodward J."/>
            <person name="Winckler T."/>
            <person name="Tanaka Y."/>
            <person name="Shaulsky G."/>
            <person name="Schleicher M."/>
            <person name="Weinstock G."/>
            <person name="Rosenthal A."/>
            <person name="Cox E.C."/>
            <person name="Chisholm R.L."/>
            <person name="Gibbs R."/>
            <person name="Loomis W.F."/>
            <person name="Platzer M."/>
            <person name="Kay R.R."/>
            <person name="Williams J."/>
            <person name="Dear P.H."/>
            <person name="Noegel A.A."/>
            <person name="Barrell B."/>
            <person name="Kuspa A."/>
        </authorList>
    </citation>
    <scope>NUCLEOTIDE SEQUENCE [LARGE SCALE GENOMIC DNA]</scope>
    <source>
        <strain evidence="2 3">AX4</strain>
    </source>
</reference>
<dbReference type="Gene3D" id="3.40.30.10">
    <property type="entry name" value="Glutaredoxin"/>
    <property type="match status" value="1"/>
</dbReference>
<dbReference type="PANTHER" id="PTHR12232:SF0">
    <property type="entry name" value="THIOREDOXIN DOMAIN-CONTAINING PROTEIN"/>
    <property type="match status" value="1"/>
</dbReference>
<dbReference type="SMR" id="Q54XE7"/>
<keyword evidence="3" id="KW-1185">Reference proteome</keyword>
<dbReference type="RefSeq" id="XP_641904.1">
    <property type="nucleotide sequence ID" value="XM_636812.1"/>
</dbReference>
<proteinExistence type="inferred from homology"/>
<dbReference type="PhylomeDB" id="Q54XE7"/>
<dbReference type="dictyBase" id="DDB_G0279011"/>
<organism evidence="2 3">
    <name type="scientific">Dictyostelium discoideum</name>
    <name type="common">Social amoeba</name>
    <dbReference type="NCBI Taxonomy" id="44689"/>
    <lineage>
        <taxon>Eukaryota</taxon>
        <taxon>Amoebozoa</taxon>
        <taxon>Evosea</taxon>
        <taxon>Eumycetozoa</taxon>
        <taxon>Dictyostelia</taxon>
        <taxon>Dictyosteliales</taxon>
        <taxon>Dictyosteliaceae</taxon>
        <taxon>Dictyostelium</taxon>
    </lineage>
</organism>
<comment type="similarity">
    <text evidence="1">Belongs to the SH3BGR family.</text>
</comment>
<comment type="caution">
    <text evidence="2">The sequence shown here is derived from an EMBL/GenBank/DDBJ whole genome shotgun (WGS) entry which is preliminary data.</text>
</comment>
<dbReference type="CDD" id="cd02066">
    <property type="entry name" value="GRX_family"/>
    <property type="match status" value="1"/>
</dbReference>
<dbReference type="FunCoup" id="Q54XE7">
    <property type="interactions" value="1"/>
</dbReference>
<dbReference type="PaxDb" id="44689-DDB0233792"/>
<dbReference type="InParanoid" id="Q54XE7"/>
<dbReference type="GO" id="GO:0005737">
    <property type="term" value="C:cytoplasm"/>
    <property type="evidence" value="ECO:0000318"/>
    <property type="project" value="GO_Central"/>
</dbReference>
<dbReference type="VEuPathDB" id="AmoebaDB:DDB_G0279011"/>
<dbReference type="Proteomes" id="UP000002195">
    <property type="component" value="Unassembled WGS sequence"/>
</dbReference>
<gene>
    <name evidence="2" type="ORF">DDB_G0279011</name>
</gene>